<dbReference type="GO" id="GO:0004497">
    <property type="term" value="F:monooxygenase activity"/>
    <property type="evidence" value="ECO:0007669"/>
    <property type="project" value="UniProtKB-KW"/>
</dbReference>
<keyword evidence="1" id="KW-0503">Monooxygenase</keyword>
<protein>
    <submittedName>
        <fullName evidence="1">Antibiotic biosynthesis monooxygenase</fullName>
    </submittedName>
</protein>
<dbReference type="Gene3D" id="3.30.70.100">
    <property type="match status" value="1"/>
</dbReference>
<dbReference type="Pfam" id="PF03992">
    <property type="entry name" value="ABM"/>
    <property type="match status" value="1"/>
</dbReference>
<dbReference type="InterPro" id="IPR007138">
    <property type="entry name" value="ABM_dom"/>
</dbReference>
<dbReference type="Proteomes" id="UP000603369">
    <property type="component" value="Unassembled WGS sequence"/>
</dbReference>
<dbReference type="SUPFAM" id="SSF54909">
    <property type="entry name" value="Dimeric alpha+beta barrel"/>
    <property type="match status" value="1"/>
</dbReference>
<name>A0A7Y9ZWK1_9CORY</name>
<dbReference type="InterPro" id="IPR011008">
    <property type="entry name" value="Dimeric_a/b-barrel"/>
</dbReference>
<dbReference type="RefSeq" id="WP_005323747.1">
    <property type="nucleotide sequence ID" value="NZ_CP068156.1"/>
</dbReference>
<evidence type="ECO:0000313" key="2">
    <source>
        <dbReference type="Proteomes" id="UP000603369"/>
    </source>
</evidence>
<sequence>MILINVQFHVKPEYAETFLDEINWYTEACNAEPGCIDFKWFRDPEDRQRFLLLESYADGKDVEHVQSEHFQRSCEEFPKYLVETPDIINVHIEGRTGWDKMGEFSVD</sequence>
<evidence type="ECO:0000313" key="1">
    <source>
        <dbReference type="EMBL" id="MBK3428453.1"/>
    </source>
</evidence>
<dbReference type="EMBL" id="JAEHFL010000011">
    <property type="protein sequence ID" value="MBK3428453.1"/>
    <property type="molecule type" value="Genomic_DNA"/>
</dbReference>
<comment type="caution">
    <text evidence="1">The sequence shown here is derived from an EMBL/GenBank/DDBJ whole genome shotgun (WGS) entry which is preliminary data.</text>
</comment>
<dbReference type="AlphaFoldDB" id="A0A7Y9ZWK1"/>
<dbReference type="PANTHER" id="PTHR33336">
    <property type="entry name" value="QUINOL MONOOXYGENASE YGIN-RELATED"/>
    <property type="match status" value="1"/>
</dbReference>
<proteinExistence type="predicted"/>
<dbReference type="GeneID" id="88917632"/>
<keyword evidence="2" id="KW-1185">Reference proteome</keyword>
<keyword evidence="1" id="KW-0560">Oxidoreductase</keyword>
<dbReference type="PANTHER" id="PTHR33336:SF3">
    <property type="entry name" value="ABM DOMAIN-CONTAINING PROTEIN"/>
    <property type="match status" value="1"/>
</dbReference>
<gene>
    <name evidence="1" type="ORF">JDP02_08025</name>
</gene>
<accession>A0A7Y9ZWK1</accession>
<dbReference type="InterPro" id="IPR050744">
    <property type="entry name" value="AI-2_Isomerase_LsrG"/>
</dbReference>
<reference evidence="1 2" key="1">
    <citation type="submission" date="2020-12" db="EMBL/GenBank/DDBJ databases">
        <title>Draft genome sequence of the commensal strain Corynebacterium tuberculostearicum MFP09/CIP 102622 isolated from human skin.</title>
        <authorList>
            <person name="Boukerb A.M."/>
            <person name="Janvier X."/>
            <person name="Feuilloley M.G.J."/>
            <person name="Groboillot A."/>
        </authorList>
    </citation>
    <scope>NUCLEOTIDE SEQUENCE [LARGE SCALE GENOMIC DNA]</scope>
    <source>
        <strain evidence="1 2">CIP 102622</strain>
    </source>
</reference>
<dbReference type="PROSITE" id="PS51725">
    <property type="entry name" value="ABM"/>
    <property type="match status" value="1"/>
</dbReference>
<organism evidence="1 2">
    <name type="scientific">Corynebacterium tuberculostearicum</name>
    <dbReference type="NCBI Taxonomy" id="38304"/>
    <lineage>
        <taxon>Bacteria</taxon>
        <taxon>Bacillati</taxon>
        <taxon>Actinomycetota</taxon>
        <taxon>Actinomycetes</taxon>
        <taxon>Mycobacteriales</taxon>
        <taxon>Corynebacteriaceae</taxon>
        <taxon>Corynebacterium</taxon>
    </lineage>
</organism>